<evidence type="ECO:0000256" key="3">
    <source>
        <dbReference type="ARBA" id="ARBA00022737"/>
    </source>
</evidence>
<evidence type="ECO:0000259" key="7">
    <source>
        <dbReference type="Pfam" id="PF11916"/>
    </source>
</evidence>
<evidence type="ECO:0000313" key="9">
    <source>
        <dbReference type="Proteomes" id="UP000664859"/>
    </source>
</evidence>
<dbReference type="InterPro" id="IPR021841">
    <property type="entry name" value="VAC14_Fig4p-bd"/>
</dbReference>
<keyword evidence="4" id="KW-0472">Membrane</keyword>
<dbReference type="InterPro" id="IPR021133">
    <property type="entry name" value="HEAT_type_2"/>
</dbReference>
<keyword evidence="9" id="KW-1185">Reference proteome</keyword>
<evidence type="ECO:0000256" key="5">
    <source>
        <dbReference type="PROSITE-ProRule" id="PRU00103"/>
    </source>
</evidence>
<dbReference type="GO" id="GO:0070772">
    <property type="term" value="C:PAS complex"/>
    <property type="evidence" value="ECO:0007669"/>
    <property type="project" value="InterPro"/>
</dbReference>
<dbReference type="GO" id="GO:0010008">
    <property type="term" value="C:endosome membrane"/>
    <property type="evidence" value="ECO:0007669"/>
    <property type="project" value="TreeGrafter"/>
</dbReference>
<evidence type="ECO:0000256" key="2">
    <source>
        <dbReference type="ARBA" id="ARBA00010225"/>
    </source>
</evidence>
<dbReference type="Pfam" id="PF24987">
    <property type="entry name" value="HEAT_EF3_N"/>
    <property type="match status" value="1"/>
</dbReference>
<dbReference type="Gene3D" id="1.25.10.10">
    <property type="entry name" value="Leucine-rich Repeat Variant"/>
    <property type="match status" value="2"/>
</dbReference>
<evidence type="ECO:0000313" key="8">
    <source>
        <dbReference type="EMBL" id="KAG5176145.1"/>
    </source>
</evidence>
<feature type="domain" description="Vacuolar protein 14 C-terminal Fig4-binding" evidence="7">
    <location>
        <begin position="440"/>
        <end position="622"/>
    </location>
</feature>
<dbReference type="InterPro" id="IPR016024">
    <property type="entry name" value="ARM-type_fold"/>
</dbReference>
<name>A0A835YJ67_9STRA</name>
<dbReference type="AlphaFoldDB" id="A0A835YJ67"/>
<dbReference type="EMBL" id="JAFCMP010000540">
    <property type="protein sequence ID" value="KAG5176145.1"/>
    <property type="molecule type" value="Genomic_DNA"/>
</dbReference>
<comment type="similarity">
    <text evidence="2">Belongs to the VAC14 family.</text>
</comment>
<dbReference type="PANTHER" id="PTHR16023">
    <property type="entry name" value="TAX1 BINDING PROTEIN-RELATED"/>
    <property type="match status" value="1"/>
</dbReference>
<evidence type="ECO:0000256" key="4">
    <source>
        <dbReference type="ARBA" id="ARBA00023136"/>
    </source>
</evidence>
<proteinExistence type="inferred from homology"/>
<feature type="region of interest" description="Disordered" evidence="6">
    <location>
        <begin position="636"/>
        <end position="656"/>
    </location>
</feature>
<dbReference type="InterPro" id="IPR026825">
    <property type="entry name" value="Vac14"/>
</dbReference>
<comment type="subcellular location">
    <subcellularLocation>
        <location evidence="1">Endomembrane system</location>
    </subcellularLocation>
</comment>
<dbReference type="GO" id="GO:0006661">
    <property type="term" value="P:phosphatidylinositol biosynthetic process"/>
    <property type="evidence" value="ECO:0007669"/>
    <property type="project" value="InterPro"/>
</dbReference>
<reference evidence="8" key="1">
    <citation type="submission" date="2021-02" db="EMBL/GenBank/DDBJ databases">
        <title>First Annotated Genome of the Yellow-green Alga Tribonema minus.</title>
        <authorList>
            <person name="Mahan K.M."/>
        </authorList>
    </citation>
    <scope>NUCLEOTIDE SEQUENCE</scope>
    <source>
        <strain evidence="8">UTEX B ZZ1240</strain>
    </source>
</reference>
<keyword evidence="3" id="KW-0677">Repeat</keyword>
<accession>A0A835YJ67</accession>
<gene>
    <name evidence="8" type="ORF">JKP88DRAFT_336359</name>
</gene>
<feature type="repeat" description="HEAT" evidence="5">
    <location>
        <begin position="103"/>
        <end position="139"/>
    </location>
</feature>
<feature type="compositionally biased region" description="Pro residues" evidence="6">
    <location>
        <begin position="636"/>
        <end position="645"/>
    </location>
</feature>
<dbReference type="Pfam" id="PF11916">
    <property type="entry name" value="Vac14_Fig4_bd"/>
    <property type="match status" value="1"/>
</dbReference>
<organism evidence="8 9">
    <name type="scientific">Tribonema minus</name>
    <dbReference type="NCBI Taxonomy" id="303371"/>
    <lineage>
        <taxon>Eukaryota</taxon>
        <taxon>Sar</taxon>
        <taxon>Stramenopiles</taxon>
        <taxon>Ochrophyta</taxon>
        <taxon>PX clade</taxon>
        <taxon>Xanthophyceae</taxon>
        <taxon>Tribonematales</taxon>
        <taxon>Tribonemataceae</taxon>
        <taxon>Tribonema</taxon>
    </lineage>
</organism>
<evidence type="ECO:0000256" key="6">
    <source>
        <dbReference type="SAM" id="MobiDB-lite"/>
    </source>
</evidence>
<sequence length="656" mass="72433">MMLADDVSLAGAAPAESPLAPAILRGLGDRSYDKRKNAALEIEAVVRSLQESRDTDRICSIIALLGQDFATSTNANHRKGGLIGLAATAIGLMSSTKLYLDALLPPVLHCLDDPESRVRYYACESLYNIAKVARQDMLAYFNQIFDGLCKLFADVDMDVKNGSALLDRLIKDIVAESESFDVERFIPLLQKYIRRTNPYIRQLLVGWITVLDSVPDINMVDWLPDFLDGLFNMLSDGNREIRQAADGALAEFLREIKESAFVEYGPMVSILVGQCNSKERSNRLTAITWVQEFIALGGERLLLFYSDLLSAIMQCISDPEDDICAVAGQTNRDLLELVRGTSRGFELSPLLQSLTAELSSDHVPTRMAALHWLNMLLEKAPAEMGRYIEDLLPALLHTLSDESDEVVLLNLQVLARIGLAQSEFQRVLNSIMDVFTEDRRLLEVRGSLIVRKLCLLLNARSIYMALAAVLEGKTDLQFVSLMVQSLNLILLTAAELDEVRRALKASFQPNAAPEDTQVFASLFSCWCHSPVSTFSLCLLAKAYDLSAAVVSEFSDVEVTVGFLMQVDKLVQLLESPIFLHLRLQLLDVSAPSYPALVKSLYGLLMLLPQSAAFRTLRDRLDAACALRQNLAYSTAPPPAQLPPAPSSTGTAECNCM</sequence>
<dbReference type="InterPro" id="IPR011989">
    <property type="entry name" value="ARM-like"/>
</dbReference>
<protein>
    <submittedName>
        <fullName evidence="8">Vacuolar protein 14 C-terminal Fig4p binding-domain-containing protein</fullName>
    </submittedName>
</protein>
<comment type="caution">
    <text evidence="8">The sequence shown here is derived from an EMBL/GenBank/DDBJ whole genome shotgun (WGS) entry which is preliminary data.</text>
</comment>
<dbReference type="OrthoDB" id="5574975at2759"/>
<evidence type="ECO:0000256" key="1">
    <source>
        <dbReference type="ARBA" id="ARBA00004308"/>
    </source>
</evidence>
<dbReference type="SUPFAM" id="SSF48371">
    <property type="entry name" value="ARM repeat"/>
    <property type="match status" value="1"/>
</dbReference>
<feature type="compositionally biased region" description="Polar residues" evidence="6">
    <location>
        <begin position="646"/>
        <end position="656"/>
    </location>
</feature>
<dbReference type="Proteomes" id="UP000664859">
    <property type="component" value="Unassembled WGS sequence"/>
</dbReference>
<dbReference type="PANTHER" id="PTHR16023:SF0">
    <property type="entry name" value="PROTEIN VAC14 HOMOLOG"/>
    <property type="match status" value="1"/>
</dbReference>
<dbReference type="PROSITE" id="PS50077">
    <property type="entry name" value="HEAT_REPEAT"/>
    <property type="match status" value="1"/>
</dbReference>
<dbReference type="Pfam" id="PF12755">
    <property type="entry name" value="Vac14_Fab1_bd"/>
    <property type="match status" value="1"/>
</dbReference>